<dbReference type="InterPro" id="IPR019797">
    <property type="entry name" value="Glutamate_5-kinase_CS"/>
</dbReference>
<dbReference type="PRINTS" id="PR00474">
    <property type="entry name" value="GLU5KINASE"/>
</dbReference>
<dbReference type="GO" id="GO:0005524">
    <property type="term" value="F:ATP binding"/>
    <property type="evidence" value="ECO:0007669"/>
    <property type="project" value="UniProtKB-KW"/>
</dbReference>
<keyword evidence="1" id="KW-0963">Cytoplasm</keyword>
<dbReference type="VEuPathDB" id="TriTrypDB:Lsey_0464_0030"/>
<evidence type="ECO:0000256" key="6">
    <source>
        <dbReference type="ARBA" id="ARBA00022777"/>
    </source>
</evidence>
<keyword evidence="10" id="KW-1185">Reference proteome</keyword>
<evidence type="ECO:0000256" key="1">
    <source>
        <dbReference type="ARBA" id="ARBA00022490"/>
    </source>
</evidence>
<keyword evidence="7" id="KW-0067">ATP-binding</keyword>
<sequence>MTDNKPTYRRIVVKVGSSILVEKETIAFSRVAELCKLVTDLQKRYEVILVTSGAVAAGYTAQPLDKSFVPNKQALASLGQPLLMHMYYTEFQKYGILCSQLLLGAYDFDSRKRTVNASNTIEVLLAKQVVPIINENDATALRELMFGDNDRLSAYAAYYFKADLLVILSDIDGYYTANPRSSKDARMRLVVNNLTPAELQEEATPNSHFATGGIVTKLQAAHFLLERGKTMYLSSGFDLDTVRKFLFDGKHASGTLFCPVTAQPM</sequence>
<dbReference type="CDD" id="cd04242">
    <property type="entry name" value="AAK_G5K_ProB"/>
    <property type="match status" value="1"/>
</dbReference>
<protein>
    <submittedName>
        <fullName evidence="9">Putative glutamate 5-kinase</fullName>
    </submittedName>
</protein>
<evidence type="ECO:0000256" key="2">
    <source>
        <dbReference type="ARBA" id="ARBA00022605"/>
    </source>
</evidence>
<dbReference type="Proteomes" id="UP000038009">
    <property type="component" value="Unassembled WGS sequence"/>
</dbReference>
<dbReference type="GO" id="GO:0008652">
    <property type="term" value="P:amino acid biosynthetic process"/>
    <property type="evidence" value="ECO:0007669"/>
    <property type="project" value="UniProtKB-KW"/>
</dbReference>
<keyword evidence="3" id="KW-0641">Proline biosynthesis</keyword>
<keyword evidence="2" id="KW-0028">Amino-acid biosynthesis</keyword>
<dbReference type="InterPro" id="IPR001057">
    <property type="entry name" value="Glu/AcGlu_kinase"/>
</dbReference>
<evidence type="ECO:0000256" key="5">
    <source>
        <dbReference type="ARBA" id="ARBA00022741"/>
    </source>
</evidence>
<dbReference type="InterPro" id="IPR041739">
    <property type="entry name" value="G5K_ProB"/>
</dbReference>
<keyword evidence="6 9" id="KW-0418">Kinase</keyword>
<evidence type="ECO:0000313" key="9">
    <source>
        <dbReference type="EMBL" id="KPI82990.1"/>
    </source>
</evidence>
<feature type="domain" description="Aspartate/glutamate/uridylate kinase" evidence="8">
    <location>
        <begin position="10"/>
        <end position="230"/>
    </location>
</feature>
<dbReference type="EMBL" id="LJSK01000464">
    <property type="protein sequence ID" value="KPI82990.1"/>
    <property type="molecule type" value="Genomic_DNA"/>
</dbReference>
<evidence type="ECO:0000256" key="7">
    <source>
        <dbReference type="ARBA" id="ARBA00022840"/>
    </source>
</evidence>
<evidence type="ECO:0000256" key="4">
    <source>
        <dbReference type="ARBA" id="ARBA00022679"/>
    </source>
</evidence>
<dbReference type="InterPro" id="IPR001048">
    <property type="entry name" value="Asp/Glu/Uridylate_kinase"/>
</dbReference>
<dbReference type="Gene3D" id="3.40.1160.10">
    <property type="entry name" value="Acetylglutamate kinase-like"/>
    <property type="match status" value="1"/>
</dbReference>
<keyword evidence="5" id="KW-0547">Nucleotide-binding</keyword>
<dbReference type="NCBIfam" id="TIGR01027">
    <property type="entry name" value="proB"/>
    <property type="match status" value="1"/>
</dbReference>
<keyword evidence="4" id="KW-0808">Transferase</keyword>
<dbReference type="PIRSF" id="PIRSF000729">
    <property type="entry name" value="GK"/>
    <property type="match status" value="1"/>
</dbReference>
<dbReference type="GO" id="GO:0005829">
    <property type="term" value="C:cytosol"/>
    <property type="evidence" value="ECO:0007669"/>
    <property type="project" value="TreeGrafter"/>
</dbReference>
<name>A0A0N1HT86_LEPSE</name>
<dbReference type="OMA" id="SVTELMF"/>
<dbReference type="InterPro" id="IPR011529">
    <property type="entry name" value="Glu_5kinase"/>
</dbReference>
<accession>A0A0N1HT86</accession>
<dbReference type="SUPFAM" id="SSF53633">
    <property type="entry name" value="Carbamate kinase-like"/>
    <property type="match status" value="1"/>
</dbReference>
<dbReference type="InterPro" id="IPR036393">
    <property type="entry name" value="AceGlu_kinase-like_sf"/>
</dbReference>
<evidence type="ECO:0000256" key="3">
    <source>
        <dbReference type="ARBA" id="ARBA00022650"/>
    </source>
</evidence>
<gene>
    <name evidence="9" type="ORF">ABL78_7991</name>
</gene>
<dbReference type="PANTHER" id="PTHR43654:SF3">
    <property type="entry name" value="GLUTAMATE 5-KINASE"/>
    <property type="match status" value="1"/>
</dbReference>
<dbReference type="Pfam" id="PF00696">
    <property type="entry name" value="AA_kinase"/>
    <property type="match status" value="1"/>
</dbReference>
<proteinExistence type="inferred from homology"/>
<dbReference type="InterPro" id="IPR005715">
    <property type="entry name" value="Glu_5kinase/COase_Synthase"/>
</dbReference>
<dbReference type="HAMAP" id="MF_00456">
    <property type="entry name" value="ProB"/>
    <property type="match status" value="1"/>
</dbReference>
<dbReference type="AlphaFoldDB" id="A0A0N1HT86"/>
<evidence type="ECO:0000313" key="10">
    <source>
        <dbReference type="Proteomes" id="UP000038009"/>
    </source>
</evidence>
<dbReference type="GO" id="GO:0004349">
    <property type="term" value="F:glutamate 5-kinase activity"/>
    <property type="evidence" value="ECO:0007669"/>
    <property type="project" value="InterPro"/>
</dbReference>
<evidence type="ECO:0000259" key="8">
    <source>
        <dbReference type="Pfam" id="PF00696"/>
    </source>
</evidence>
<reference evidence="9 10" key="1">
    <citation type="journal article" date="2015" name="PLoS Pathog.">
        <title>Leptomonas seymouri: Adaptations to the Dixenous Life Cycle Analyzed by Genome Sequencing, Transcriptome Profiling and Co-infection with Leishmania donovani.</title>
        <authorList>
            <person name="Kraeva N."/>
            <person name="Butenko A."/>
            <person name="Hlavacova J."/>
            <person name="Kostygov A."/>
            <person name="Myskova J."/>
            <person name="Grybchuk D."/>
            <person name="Lestinova T."/>
            <person name="Votypka J."/>
            <person name="Volf P."/>
            <person name="Opperdoes F."/>
            <person name="Flegontov P."/>
            <person name="Lukes J."/>
            <person name="Yurchenko V."/>
        </authorList>
    </citation>
    <scope>NUCLEOTIDE SEQUENCE [LARGE SCALE GENOMIC DNA]</scope>
    <source>
        <strain evidence="9 10">ATCC 30220</strain>
    </source>
</reference>
<dbReference type="PROSITE" id="PS00902">
    <property type="entry name" value="GLUTAMATE_5_KINASE"/>
    <property type="match status" value="1"/>
</dbReference>
<organism evidence="9 10">
    <name type="scientific">Leptomonas seymouri</name>
    <dbReference type="NCBI Taxonomy" id="5684"/>
    <lineage>
        <taxon>Eukaryota</taxon>
        <taxon>Discoba</taxon>
        <taxon>Euglenozoa</taxon>
        <taxon>Kinetoplastea</taxon>
        <taxon>Metakinetoplastina</taxon>
        <taxon>Trypanosomatida</taxon>
        <taxon>Trypanosomatidae</taxon>
        <taxon>Leishmaniinae</taxon>
        <taxon>Leptomonas</taxon>
    </lineage>
</organism>
<comment type="caution">
    <text evidence="9">The sequence shown here is derived from an EMBL/GenBank/DDBJ whole genome shotgun (WGS) entry which is preliminary data.</text>
</comment>
<dbReference type="FunFam" id="3.40.1160.10:FF:000006">
    <property type="entry name" value="Glutamate 5-kinase"/>
    <property type="match status" value="1"/>
</dbReference>
<dbReference type="OrthoDB" id="409889at2759"/>
<dbReference type="PANTHER" id="PTHR43654">
    <property type="entry name" value="GLUTAMATE 5-KINASE"/>
    <property type="match status" value="1"/>
</dbReference>